<sequence>MTTKGSVAIVGAGDYIGSEIAKRFAREGYVVHVGRRNGEKLEPLLAEIRAAGGAAHGRSLDAREPEDVTAFLAETDALAPLELCIFNVGANVNFPILETTDRVFRKVWEMACFAGFVTGREAARIMLPRGRGKIFFTGATAGLRGGKGYAAFASAKFGVRAVAQSMARELWPQGIHVAHLIIDAGVDTQWVRQMIAQRQGAEALDNLPPDQLMPPAAVAEAYWALFDQKPAAWTFEQEIRPYGETW</sequence>
<reference evidence="1 2" key="1">
    <citation type="submission" date="2017-08" db="EMBL/GenBank/DDBJ databases">
        <title>Infants hospitalized years apart are colonized by the same room-sourced microbial strains.</title>
        <authorList>
            <person name="Brooks B."/>
            <person name="Olm M.R."/>
            <person name="Firek B.A."/>
            <person name="Baker R."/>
            <person name="Thomas B.C."/>
            <person name="Morowitz M.J."/>
            <person name="Banfield J.F."/>
        </authorList>
    </citation>
    <scope>NUCLEOTIDE SEQUENCE [LARGE SCALE GENOMIC DNA]</scope>
    <source>
        <strain evidence="1">S2_018_000_R2_101</strain>
    </source>
</reference>
<dbReference type="PRINTS" id="PR00081">
    <property type="entry name" value="GDHRDH"/>
</dbReference>
<dbReference type="AlphaFoldDB" id="A0A2W5AAR2"/>
<organism evidence="1 2">
    <name type="scientific">Sphingomonas sanxanigenens</name>
    <dbReference type="NCBI Taxonomy" id="397260"/>
    <lineage>
        <taxon>Bacteria</taxon>
        <taxon>Pseudomonadati</taxon>
        <taxon>Pseudomonadota</taxon>
        <taxon>Alphaproteobacteria</taxon>
        <taxon>Sphingomonadales</taxon>
        <taxon>Sphingomonadaceae</taxon>
        <taxon>Sphingomonas</taxon>
    </lineage>
</organism>
<dbReference type="Gene3D" id="3.40.50.720">
    <property type="entry name" value="NAD(P)-binding Rossmann-like Domain"/>
    <property type="match status" value="1"/>
</dbReference>
<dbReference type="Proteomes" id="UP000249066">
    <property type="component" value="Unassembled WGS sequence"/>
</dbReference>
<dbReference type="Pfam" id="PF00106">
    <property type="entry name" value="adh_short"/>
    <property type="match status" value="1"/>
</dbReference>
<dbReference type="EMBL" id="QFNN01000006">
    <property type="protein sequence ID" value="PZO91680.1"/>
    <property type="molecule type" value="Genomic_DNA"/>
</dbReference>
<name>A0A2W5AAR2_9SPHN</name>
<gene>
    <name evidence="1" type="ORF">DI623_02575</name>
</gene>
<accession>A0A2W5AAR2</accession>
<evidence type="ECO:0000313" key="1">
    <source>
        <dbReference type="EMBL" id="PZO91680.1"/>
    </source>
</evidence>
<dbReference type="PANTHER" id="PTHR43431">
    <property type="entry name" value="OXIDOREDUCTASE, SHORT CHAIN DEHYDROGENASE/REDUCTASE FAMILY (AFU_ORTHOLOGUE AFUA_5G14000)"/>
    <property type="match status" value="1"/>
</dbReference>
<evidence type="ECO:0000313" key="2">
    <source>
        <dbReference type="Proteomes" id="UP000249066"/>
    </source>
</evidence>
<protein>
    <submittedName>
        <fullName evidence="1">Short-chain dehydrogenase</fullName>
    </submittedName>
</protein>
<proteinExistence type="predicted"/>
<dbReference type="PANTHER" id="PTHR43431:SF7">
    <property type="entry name" value="OXIDOREDUCTASE, SHORT CHAIN DEHYDROGENASE_REDUCTASE FAMILY (AFU_ORTHOLOGUE AFUA_5G14000)"/>
    <property type="match status" value="1"/>
</dbReference>
<comment type="caution">
    <text evidence="1">The sequence shown here is derived from an EMBL/GenBank/DDBJ whole genome shotgun (WGS) entry which is preliminary data.</text>
</comment>
<dbReference type="InterPro" id="IPR036291">
    <property type="entry name" value="NAD(P)-bd_dom_sf"/>
</dbReference>
<dbReference type="SUPFAM" id="SSF51735">
    <property type="entry name" value="NAD(P)-binding Rossmann-fold domains"/>
    <property type="match status" value="1"/>
</dbReference>
<dbReference type="InterPro" id="IPR002347">
    <property type="entry name" value="SDR_fam"/>
</dbReference>